<dbReference type="NCBIfam" id="TIGR00497">
    <property type="entry name" value="hsdM"/>
    <property type="match status" value="1"/>
</dbReference>
<dbReference type="OrthoDB" id="9814572at2"/>
<keyword evidence="5" id="KW-0949">S-adenosyl-L-methionine</keyword>
<proteinExistence type="inferred from homology"/>
<dbReference type="GO" id="GO:0009007">
    <property type="term" value="F:site-specific DNA-methyltransferase (adenine-specific) activity"/>
    <property type="evidence" value="ECO:0007669"/>
    <property type="project" value="UniProtKB-EC"/>
</dbReference>
<dbReference type="InterPro" id="IPR002052">
    <property type="entry name" value="DNA_methylase_N6_adenine_CS"/>
</dbReference>
<keyword evidence="11" id="KW-1185">Reference proteome</keyword>
<organism evidence="10 11">
    <name type="scientific">Rufibacter hautae</name>
    <dbReference type="NCBI Taxonomy" id="2595005"/>
    <lineage>
        <taxon>Bacteria</taxon>
        <taxon>Pseudomonadati</taxon>
        <taxon>Bacteroidota</taxon>
        <taxon>Cytophagia</taxon>
        <taxon>Cytophagales</taxon>
        <taxon>Hymenobacteraceae</taxon>
        <taxon>Rufibacter</taxon>
    </lineage>
</organism>
<keyword evidence="4 10" id="KW-0808">Transferase</keyword>
<gene>
    <name evidence="10" type="ORF">FOA19_20370</name>
</gene>
<keyword evidence="3 10" id="KW-0489">Methyltransferase</keyword>
<dbReference type="InterPro" id="IPR029063">
    <property type="entry name" value="SAM-dependent_MTases_sf"/>
</dbReference>
<dbReference type="InterPro" id="IPR051537">
    <property type="entry name" value="DNA_Adenine_Mtase"/>
</dbReference>
<evidence type="ECO:0000256" key="5">
    <source>
        <dbReference type="ARBA" id="ARBA00022691"/>
    </source>
</evidence>
<evidence type="ECO:0000256" key="4">
    <source>
        <dbReference type="ARBA" id="ARBA00022679"/>
    </source>
</evidence>
<dbReference type="RefSeq" id="WP_149092675.1">
    <property type="nucleotide sequence ID" value="NZ_VKKY01000003.1"/>
</dbReference>
<evidence type="ECO:0000313" key="11">
    <source>
        <dbReference type="Proteomes" id="UP000324133"/>
    </source>
</evidence>
<dbReference type="InterPro" id="IPR022749">
    <property type="entry name" value="D12N6_MeTrfase_N"/>
</dbReference>
<reference evidence="10 11" key="1">
    <citation type="submission" date="2019-07" db="EMBL/GenBank/DDBJ databases">
        <title>Rufibacter sp. nov., isolated from lake sediment.</title>
        <authorList>
            <person name="Qu J.-H."/>
        </authorList>
    </citation>
    <scope>NUCLEOTIDE SEQUENCE [LARGE SCALE GENOMIC DNA]</scope>
    <source>
        <strain evidence="10 11">NBS58-1</strain>
    </source>
</reference>
<dbReference type="PANTHER" id="PTHR42933:SF3">
    <property type="entry name" value="TYPE I RESTRICTION ENZYME MJAVIII METHYLASE SUBUNIT"/>
    <property type="match status" value="1"/>
</dbReference>
<evidence type="ECO:0000256" key="6">
    <source>
        <dbReference type="ARBA" id="ARBA00022747"/>
    </source>
</evidence>
<evidence type="ECO:0000256" key="2">
    <source>
        <dbReference type="ARBA" id="ARBA00011900"/>
    </source>
</evidence>
<dbReference type="GO" id="GO:0008170">
    <property type="term" value="F:N-methyltransferase activity"/>
    <property type="evidence" value="ECO:0007669"/>
    <property type="project" value="InterPro"/>
</dbReference>
<dbReference type="Pfam" id="PF12161">
    <property type="entry name" value="HsdM_N"/>
    <property type="match status" value="1"/>
</dbReference>
<evidence type="ECO:0000259" key="9">
    <source>
        <dbReference type="Pfam" id="PF12161"/>
    </source>
</evidence>
<evidence type="ECO:0000256" key="1">
    <source>
        <dbReference type="ARBA" id="ARBA00006594"/>
    </source>
</evidence>
<dbReference type="GO" id="GO:0003677">
    <property type="term" value="F:DNA binding"/>
    <property type="evidence" value="ECO:0007669"/>
    <property type="project" value="InterPro"/>
</dbReference>
<dbReference type="Pfam" id="PF02384">
    <property type="entry name" value="N6_Mtase"/>
    <property type="match status" value="1"/>
</dbReference>
<feature type="domain" description="N6 adenine-specific DNA methyltransferase N-terminal" evidence="9">
    <location>
        <begin position="10"/>
        <end position="123"/>
    </location>
</feature>
<dbReference type="PROSITE" id="PS00092">
    <property type="entry name" value="N6_MTASE"/>
    <property type="match status" value="1"/>
</dbReference>
<dbReference type="EC" id="2.1.1.72" evidence="2"/>
<comment type="similarity">
    <text evidence="1">Belongs to the N(4)/N(6)-methyltransferase family.</text>
</comment>
<dbReference type="Proteomes" id="UP000324133">
    <property type="component" value="Unassembled WGS sequence"/>
</dbReference>
<dbReference type="Gene3D" id="1.20.1260.30">
    <property type="match status" value="2"/>
</dbReference>
<keyword evidence="6" id="KW-0680">Restriction system</keyword>
<evidence type="ECO:0000256" key="7">
    <source>
        <dbReference type="ARBA" id="ARBA00047942"/>
    </source>
</evidence>
<dbReference type="EMBL" id="VKKY01000003">
    <property type="protein sequence ID" value="KAA3436736.1"/>
    <property type="molecule type" value="Genomic_DNA"/>
</dbReference>
<sequence>MAIKKSELYSSLWKSCDELRGGMDASQYKDYVLTLLFIKYVSDKYAGKADGLIEIPEGASFQDMVKLKGDKEIGDKINKKIIKPLAEANGLTGTIDLTDFNDDDKLGSGKDKVDKLSSLISIFENEGLNFKNNRAEDDDILGDAYEFLMRHFATESGKSKGQFYTPAEVSRVLANIIEVDKATSPSFSVYDPTCGSGSLLLKVVQESPKGLSVYGQEMDNATKALAVMNMWLHNHPEASIEKGNTISTPKFKEKDGSLKRFDYVVANPPFSTKSWSNGISPMDDEFQRFKEYGVPPDKNGDYAFLLHIVASMKSTGKAAVILPHGVLFRGNAEATIRKNLIMRKYIKGIIGLPANMFYGTGIPACIIVLDKEGADTREGIFMIDASKGFIKDGNKNRLREQDVHNIVDAFKKNTTVEKYARFVPFAEIQANEFNLNIPRYIDTQEAEDIHDLDAHLNGGIPNADIDSLNSFWEVYPSLKAEIYAPLRDGYSQLNIDATEIKETIFSHPEFKDFSQEMETVFHTWVEKNKPVLLGIDENTKPKALIYQVAESLLEEYTNKPLVNKYVIYQHLMNYWNDTMKDDAYLIVEEGWVAKLRVVNPGKKYPILDSDLVPKPLVVNRYFAEEWQAIQQQETELENLQNVFNTVVEDNSGEDGIFEDAEGGKVNKAELGSKLEEYENLAFAAHFKDSYADYQETIAALEQCETNLTNLEQGEATASYFDKCLNAKGKLAKGGIELRLVELQKLQAASPSNTNGQTGLFHTNTVAVTSTPNALIVEVNCLTKYLAKVSEQTHLKKVAKTQRQNLISELYTKLSLGQQGEYLSEIRTIQTLIRQLEAMGHAANSIKNAYKTLEEMVLLKYKQLTPDEVKVLVVDDKWLATLHATVQVEVDDISHNLTNRIKELAERYDITLSEIDSIVSELTTNVNAHLQKMGFVCSY</sequence>
<dbReference type="GO" id="GO:0032259">
    <property type="term" value="P:methylation"/>
    <property type="evidence" value="ECO:0007669"/>
    <property type="project" value="UniProtKB-KW"/>
</dbReference>
<dbReference type="InterPro" id="IPR003356">
    <property type="entry name" value="DNA_methylase_A-5"/>
</dbReference>
<dbReference type="SUPFAM" id="SSF53335">
    <property type="entry name" value="S-adenosyl-L-methionine-dependent methyltransferases"/>
    <property type="match status" value="1"/>
</dbReference>
<dbReference type="Gene3D" id="3.40.50.150">
    <property type="entry name" value="Vaccinia Virus protein VP39"/>
    <property type="match status" value="1"/>
</dbReference>
<accession>A0A5B6T962</accession>
<dbReference type="InterPro" id="IPR038333">
    <property type="entry name" value="T1MK-like_N_sf"/>
</dbReference>
<dbReference type="AlphaFoldDB" id="A0A5B6T962"/>
<name>A0A5B6T962_9BACT</name>
<dbReference type="InterPro" id="IPR004546">
    <property type="entry name" value="Restrct_endonuc_T1M"/>
</dbReference>
<protein>
    <recommendedName>
        <fullName evidence="2">site-specific DNA-methyltransferase (adenine-specific)</fullName>
        <ecNumber evidence="2">2.1.1.72</ecNumber>
    </recommendedName>
</protein>
<comment type="caution">
    <text evidence="10">The sequence shown here is derived from an EMBL/GenBank/DDBJ whole genome shotgun (WGS) entry which is preliminary data.</text>
</comment>
<dbReference type="GO" id="GO:0009307">
    <property type="term" value="P:DNA restriction-modification system"/>
    <property type="evidence" value="ECO:0007669"/>
    <property type="project" value="UniProtKB-KW"/>
</dbReference>
<dbReference type="PRINTS" id="PR00507">
    <property type="entry name" value="N12N6MTFRASE"/>
</dbReference>
<feature type="domain" description="DNA methylase adenine-specific" evidence="8">
    <location>
        <begin position="137"/>
        <end position="448"/>
    </location>
</feature>
<comment type="catalytic activity">
    <reaction evidence="7">
        <text>a 2'-deoxyadenosine in DNA + S-adenosyl-L-methionine = an N(6)-methyl-2'-deoxyadenosine in DNA + S-adenosyl-L-homocysteine + H(+)</text>
        <dbReference type="Rhea" id="RHEA:15197"/>
        <dbReference type="Rhea" id="RHEA-COMP:12418"/>
        <dbReference type="Rhea" id="RHEA-COMP:12419"/>
        <dbReference type="ChEBI" id="CHEBI:15378"/>
        <dbReference type="ChEBI" id="CHEBI:57856"/>
        <dbReference type="ChEBI" id="CHEBI:59789"/>
        <dbReference type="ChEBI" id="CHEBI:90615"/>
        <dbReference type="ChEBI" id="CHEBI:90616"/>
        <dbReference type="EC" id="2.1.1.72"/>
    </reaction>
</comment>
<evidence type="ECO:0000259" key="8">
    <source>
        <dbReference type="Pfam" id="PF02384"/>
    </source>
</evidence>
<evidence type="ECO:0000256" key="3">
    <source>
        <dbReference type="ARBA" id="ARBA00022603"/>
    </source>
</evidence>
<dbReference type="PANTHER" id="PTHR42933">
    <property type="entry name" value="SLR6095 PROTEIN"/>
    <property type="match status" value="1"/>
</dbReference>
<evidence type="ECO:0000313" key="10">
    <source>
        <dbReference type="EMBL" id="KAA3436736.1"/>
    </source>
</evidence>